<organism evidence="2">
    <name type="scientific">Strongyloides ratti</name>
    <name type="common">Parasitic roundworm</name>
    <dbReference type="NCBI Taxonomy" id="34506"/>
    <lineage>
        <taxon>Eukaryota</taxon>
        <taxon>Metazoa</taxon>
        <taxon>Ecdysozoa</taxon>
        <taxon>Nematoda</taxon>
        <taxon>Chromadorea</taxon>
        <taxon>Rhabditida</taxon>
        <taxon>Tylenchina</taxon>
        <taxon>Panagrolaimomorpha</taxon>
        <taxon>Strongyloidoidea</taxon>
        <taxon>Strongyloididae</taxon>
        <taxon>Strongyloides</taxon>
    </lineage>
</organism>
<reference evidence="2 3" key="1">
    <citation type="submission" date="2014-09" db="EMBL/GenBank/DDBJ databases">
        <authorList>
            <person name="Martin A.A."/>
        </authorList>
    </citation>
    <scope>NUCLEOTIDE SEQUENCE</scope>
    <source>
        <strain evidence="3">ED321</strain>
        <strain evidence="2">ED321 Heterogonic</strain>
    </source>
</reference>
<evidence type="ECO:0000313" key="3">
    <source>
        <dbReference type="Proteomes" id="UP000035682"/>
    </source>
</evidence>
<evidence type="ECO:0000256" key="1">
    <source>
        <dbReference type="SAM" id="MobiDB-lite"/>
    </source>
</evidence>
<keyword evidence="3" id="KW-1185">Reference proteome</keyword>
<dbReference type="AlphaFoldDB" id="A0A090L826"/>
<reference evidence="4" key="2">
    <citation type="submission" date="2020-12" db="UniProtKB">
        <authorList>
            <consortium name="WormBaseParasite"/>
        </authorList>
    </citation>
    <scope>IDENTIFICATION</scope>
</reference>
<dbReference type="EMBL" id="LN609528">
    <property type="protein sequence ID" value="CEF64248.1"/>
    <property type="molecule type" value="Genomic_DNA"/>
</dbReference>
<sequence length="301" mass="34082">MSEEKYWIIPSVCTYRDFTKKNFDESIGDNFFTKRNNEQKNDEKGVKKNDEVCKRQKSTTSLDSGVEDKELLERYSTESGSSNSDQIISNETRKSYRKQSTEELIVRLNQIKKQNESVEVKPKPKLQLRNFRTGSSLESYVHPQRMSRISTVSKSVTQFKCTGNTPILLSKRSCSTEKVPIVKKSKVARSISLKNNSTGTSQSFHCKLSPLKKTTPASVAKCLSTKISCFFSSRRSTGRTASEPPEFNRKTTSTVDSQTSGVKIGRTNSILENSYSNELRKGRVSKGKIVNIIERLSRNKK</sequence>
<gene>
    <name evidence="2 4 5" type="ORF">SRAE_1000250300</name>
</gene>
<dbReference type="CTD" id="36376613"/>
<accession>A0A090L826</accession>
<dbReference type="WormBase" id="SRAE_1000250300">
    <property type="protein sequence ID" value="SRP00279"/>
    <property type="gene ID" value="WBGene00259118"/>
</dbReference>
<feature type="region of interest" description="Disordered" evidence="1">
    <location>
        <begin position="235"/>
        <end position="259"/>
    </location>
</feature>
<feature type="compositionally biased region" description="Basic and acidic residues" evidence="1">
    <location>
        <begin position="35"/>
        <end position="54"/>
    </location>
</feature>
<proteinExistence type="predicted"/>
<evidence type="ECO:0000313" key="2">
    <source>
        <dbReference type="EMBL" id="CEF64248.1"/>
    </source>
</evidence>
<name>A0A090L826_STRRB</name>
<dbReference type="Proteomes" id="UP000035682">
    <property type="component" value="Unplaced"/>
</dbReference>
<dbReference type="GeneID" id="36376613"/>
<protein>
    <submittedName>
        <fullName evidence="2 4">Uncharacterized protein</fullName>
    </submittedName>
</protein>
<feature type="compositionally biased region" description="Polar residues" evidence="1">
    <location>
        <begin position="77"/>
        <end position="90"/>
    </location>
</feature>
<feature type="region of interest" description="Disordered" evidence="1">
    <location>
        <begin position="75"/>
        <end position="94"/>
    </location>
</feature>
<dbReference type="RefSeq" id="XP_024503449.1">
    <property type="nucleotide sequence ID" value="XM_024649588.1"/>
</dbReference>
<evidence type="ECO:0000313" key="5">
    <source>
        <dbReference type="WormBase" id="SRAE_1000250300"/>
    </source>
</evidence>
<dbReference type="WBParaSite" id="SRAE_1000250300.1">
    <property type="protein sequence ID" value="SRAE_1000250300.1"/>
    <property type="gene ID" value="WBGene00259118"/>
</dbReference>
<evidence type="ECO:0000313" key="4">
    <source>
        <dbReference type="WBParaSite" id="SRAE_1000250300.1"/>
    </source>
</evidence>
<feature type="region of interest" description="Disordered" evidence="1">
    <location>
        <begin position="27"/>
        <end position="68"/>
    </location>
</feature>
<feature type="compositionally biased region" description="Polar residues" evidence="1">
    <location>
        <begin position="250"/>
        <end position="259"/>
    </location>
</feature>